<dbReference type="AlphaFoldDB" id="E4WLK4"/>
<sequence length="80" mass="9249">MRHNYMILIGLKENRIIITDVVLLFALFFANASDDVARHQSKYSAEEIANRFEESAINKGMTIFTRIDHSQNAHKINLEL</sequence>
<organism evidence="1">
    <name type="scientific">Photobacterium damselae subsp. damselae</name>
    <name type="common">Listonella damsela</name>
    <dbReference type="NCBI Taxonomy" id="85581"/>
    <lineage>
        <taxon>Bacteria</taxon>
        <taxon>Pseudomonadati</taxon>
        <taxon>Pseudomonadota</taxon>
        <taxon>Gammaproteobacteria</taxon>
        <taxon>Vibrionales</taxon>
        <taxon>Vibrionaceae</taxon>
        <taxon>Photobacterium</taxon>
    </lineage>
</organism>
<dbReference type="EMBL" id="FN597600">
    <property type="protein sequence ID" value="CBX86922.1"/>
    <property type="molecule type" value="Genomic_DNA"/>
</dbReference>
<geneLocation type="plasmid" evidence="1">
    <name>pPHDD1</name>
</geneLocation>
<accession>E4WLK4</accession>
<reference evidence="1" key="1">
    <citation type="submission" date="2009-11" db="EMBL/GenBank/DDBJ databases">
        <title>Identification of virulence genes in Photobacterium damselae subsp. damselae by Supression Subtractive hybridization: damselysin toxin is encoded on a large conjugative plasmid.</title>
        <authorList>
            <person name="Rivas A.J."/>
            <person name="Lemos M.L."/>
            <person name="Osorio C.R."/>
        </authorList>
    </citation>
    <scope>NUCLEOTIDE SEQUENCE [LARGE SCALE GENOMIC DNA]</scope>
    <source>
        <strain evidence="1">RM71</strain>
        <plasmid evidence="1">pPHDD1</plasmid>
    </source>
</reference>
<name>E4WLK4_PHODD</name>
<evidence type="ECO:0000313" key="1">
    <source>
        <dbReference type="EMBL" id="CBX86922.1"/>
    </source>
</evidence>
<proteinExistence type="predicted"/>
<gene>
    <name evidence="1" type="primary">orf156</name>
</gene>
<protein>
    <submittedName>
        <fullName evidence="1">Uncharacterized protein</fullName>
    </submittedName>
</protein>
<dbReference type="InterPro" id="IPR035923">
    <property type="entry name" value="TT1751-like_sf"/>
</dbReference>
<dbReference type="SUPFAM" id="SSF103247">
    <property type="entry name" value="TT1751-like"/>
    <property type="match status" value="1"/>
</dbReference>
<keyword evidence="1" id="KW-0614">Plasmid</keyword>